<gene>
    <name evidence="2" type="ORF">KSS97_10705</name>
</gene>
<dbReference type="EMBL" id="CP077080">
    <property type="protein sequence ID" value="QXI55371.1"/>
    <property type="molecule type" value="Genomic_DNA"/>
</dbReference>
<feature type="compositionally biased region" description="Polar residues" evidence="1">
    <location>
        <begin position="1"/>
        <end position="15"/>
    </location>
</feature>
<dbReference type="RefSeq" id="WP_217861606.1">
    <property type="nucleotide sequence ID" value="NZ_CP077080.1"/>
</dbReference>
<reference evidence="2 3" key="1">
    <citation type="journal article" date="2021" name="Microorganisms">
        <title>The Ever-Expanding Pseudomonas Genus: Description of 43 New Species and Partition of the Pseudomonas putida Group.</title>
        <authorList>
            <person name="Girard L."/>
            <person name="Lood C."/>
            <person name="Hofte M."/>
            <person name="Vandamme P."/>
            <person name="Rokni-Zadeh H."/>
            <person name="van Noort V."/>
            <person name="Lavigne R."/>
            <person name="De Mot R."/>
        </authorList>
    </citation>
    <scope>NUCLEOTIDE SEQUENCE [LARGE SCALE GENOMIC DNA]</scope>
    <source>
        <strain evidence="2 3">SWRI17</strain>
    </source>
</reference>
<dbReference type="Proteomes" id="UP000824066">
    <property type="component" value="Chromosome"/>
</dbReference>
<protein>
    <submittedName>
        <fullName evidence="2">Uncharacterized protein</fullName>
    </submittedName>
</protein>
<evidence type="ECO:0000313" key="3">
    <source>
        <dbReference type="Proteomes" id="UP000824066"/>
    </source>
</evidence>
<keyword evidence="3" id="KW-1185">Reference proteome</keyword>
<proteinExistence type="predicted"/>
<name>A0ABX8QJ37_PSECO</name>
<evidence type="ECO:0000313" key="2">
    <source>
        <dbReference type="EMBL" id="QXI55371.1"/>
    </source>
</evidence>
<organism evidence="2 3">
    <name type="scientific">Pseudomonas canavaninivorans</name>
    <dbReference type="NCBI Taxonomy" id="2842348"/>
    <lineage>
        <taxon>Bacteria</taxon>
        <taxon>Pseudomonadati</taxon>
        <taxon>Pseudomonadota</taxon>
        <taxon>Gammaproteobacteria</taxon>
        <taxon>Pseudomonadales</taxon>
        <taxon>Pseudomonadaceae</taxon>
        <taxon>Pseudomonas</taxon>
    </lineage>
</organism>
<feature type="region of interest" description="Disordered" evidence="1">
    <location>
        <begin position="1"/>
        <end position="27"/>
    </location>
</feature>
<accession>A0ABX8QJ37</accession>
<sequence>MSTVTPSSRASQLPQKPNPGKHKGEPKLPFNFVVACSFFIIEGRPVVVFGSRGPLPLFLAIPIRDQEQTYFFER</sequence>
<evidence type="ECO:0000256" key="1">
    <source>
        <dbReference type="SAM" id="MobiDB-lite"/>
    </source>
</evidence>